<reference evidence="1 2" key="1">
    <citation type="submission" date="2016-09" db="EMBL/GenBank/DDBJ databases">
        <title>Aspergillus awamori IFM 58123T.</title>
        <authorList>
            <person name="Kusuya Y."/>
            <person name="Shimizu M."/>
            <person name="Takahashi H."/>
            <person name="Yaguchi T."/>
        </authorList>
    </citation>
    <scope>NUCLEOTIDE SEQUENCE [LARGE SCALE GENOMIC DNA]</scope>
    <source>
        <strain evidence="1 2">IFM 58123</strain>
    </source>
</reference>
<organism evidence="1 2">
    <name type="scientific">Aspergillus awamori</name>
    <name type="common">Black koji mold</name>
    <dbReference type="NCBI Taxonomy" id="105351"/>
    <lineage>
        <taxon>Eukaryota</taxon>
        <taxon>Fungi</taxon>
        <taxon>Dikarya</taxon>
        <taxon>Ascomycota</taxon>
        <taxon>Pezizomycotina</taxon>
        <taxon>Eurotiomycetes</taxon>
        <taxon>Eurotiomycetidae</taxon>
        <taxon>Eurotiales</taxon>
        <taxon>Aspergillaceae</taxon>
        <taxon>Aspergillus</taxon>
    </lineage>
</organism>
<accession>A0A401KP97</accession>
<dbReference type="Gene3D" id="3.40.50.300">
    <property type="entry name" value="P-loop containing nucleotide triphosphate hydrolases"/>
    <property type="match status" value="1"/>
</dbReference>
<keyword evidence="2" id="KW-1185">Reference proteome</keyword>
<evidence type="ECO:0000313" key="2">
    <source>
        <dbReference type="Proteomes" id="UP000286921"/>
    </source>
</evidence>
<gene>
    <name evidence="1" type="ORF">AAWM_03993</name>
</gene>
<dbReference type="AlphaFoldDB" id="A0A401KP97"/>
<name>A0A401KP97_ASPAW</name>
<dbReference type="STRING" id="105351.A0A401KP97"/>
<comment type="caution">
    <text evidence="1">The sequence shown here is derived from an EMBL/GenBank/DDBJ whole genome shotgun (WGS) entry which is preliminary data.</text>
</comment>
<dbReference type="EMBL" id="BDHI01000007">
    <property type="protein sequence ID" value="GCB21108.1"/>
    <property type="molecule type" value="Genomic_DNA"/>
</dbReference>
<dbReference type="InterPro" id="IPR027417">
    <property type="entry name" value="P-loop_NTPase"/>
</dbReference>
<evidence type="ECO:0000313" key="1">
    <source>
        <dbReference type="EMBL" id="GCB21108.1"/>
    </source>
</evidence>
<evidence type="ECO:0008006" key="3">
    <source>
        <dbReference type="Google" id="ProtNLM"/>
    </source>
</evidence>
<proteinExistence type="predicted"/>
<dbReference type="Proteomes" id="UP000286921">
    <property type="component" value="Unassembled WGS sequence"/>
</dbReference>
<sequence>MVAADTISTSTFRKELEIAWAASQTAIFVGNHYILRQQSHHLQPTVCEVAKLLRFSLLAGYTWSEKVLNRLALREKHDSTAKFSSTTAQGERKKVTTTVVRYRQTLFTLSKQGGLLKTELPKIATTDSMQGKESKVSIYDWIVTSANLFADMGSTIDSNRGNVGMSRMTEVMVNVLPARVGSEAKSIPI</sequence>
<protein>
    <recommendedName>
        <fullName evidence="3">DNA2/NAM7 helicase-like C-terminal domain-containing protein</fullName>
    </recommendedName>
</protein>